<proteinExistence type="inferred from homology"/>
<evidence type="ECO:0000256" key="5">
    <source>
        <dbReference type="ARBA" id="ARBA00023204"/>
    </source>
</evidence>
<keyword evidence="12" id="KW-1185">Reference proteome</keyword>
<evidence type="ECO:0000256" key="7">
    <source>
        <dbReference type="HAMAP-Rule" id="MF_00203"/>
    </source>
</evidence>
<evidence type="ECO:0000313" key="11">
    <source>
        <dbReference type="EMBL" id="SMP02867.1"/>
    </source>
</evidence>
<dbReference type="RefSeq" id="WP_283399591.1">
    <property type="nucleotide sequence ID" value="NZ_FXUB01000001.1"/>
</dbReference>
<comment type="similarity">
    <text evidence="7">Belongs to the UvrC family.</text>
</comment>
<keyword evidence="5 7" id="KW-0234">DNA repair</keyword>
<keyword evidence="2 7" id="KW-0227">DNA damage</keyword>
<evidence type="ECO:0000256" key="4">
    <source>
        <dbReference type="ARBA" id="ARBA00022881"/>
    </source>
</evidence>
<dbReference type="InterPro" id="IPR050066">
    <property type="entry name" value="UvrABC_protein_C"/>
</dbReference>
<dbReference type="PROSITE" id="PS50164">
    <property type="entry name" value="GIY_YIG"/>
    <property type="match status" value="1"/>
</dbReference>
<comment type="caution">
    <text evidence="11">The sequence shown here is derived from an EMBL/GenBank/DDBJ whole genome shotgun (WGS) entry which is preliminary data.</text>
</comment>
<evidence type="ECO:0000259" key="9">
    <source>
        <dbReference type="PROSITE" id="PS50164"/>
    </source>
</evidence>
<dbReference type="SUPFAM" id="SSF46600">
    <property type="entry name" value="C-terminal UvrC-binding domain of UvrB"/>
    <property type="match status" value="1"/>
</dbReference>
<dbReference type="SUPFAM" id="SSF47781">
    <property type="entry name" value="RuvA domain 2-like"/>
    <property type="match status" value="1"/>
</dbReference>
<accession>A0ABY1N7Z9</accession>
<dbReference type="Proteomes" id="UP001157911">
    <property type="component" value="Unassembled WGS sequence"/>
</dbReference>
<dbReference type="InterPro" id="IPR047296">
    <property type="entry name" value="GIY-YIG_UvrC_Cho"/>
</dbReference>
<protein>
    <recommendedName>
        <fullName evidence="7">UvrABC system protein C</fullName>
        <shortName evidence="7">Protein UvrC</shortName>
    </recommendedName>
    <alternativeName>
        <fullName evidence="7">Excinuclease ABC subunit C</fullName>
    </alternativeName>
</protein>
<dbReference type="Pfam" id="PF02151">
    <property type="entry name" value="UVR"/>
    <property type="match status" value="1"/>
</dbReference>
<dbReference type="Gene3D" id="1.10.150.20">
    <property type="entry name" value="5' to 3' exonuclease, C-terminal subdomain"/>
    <property type="match status" value="1"/>
</dbReference>
<evidence type="ECO:0000256" key="3">
    <source>
        <dbReference type="ARBA" id="ARBA00022769"/>
    </source>
</evidence>
<dbReference type="InterPro" id="IPR001943">
    <property type="entry name" value="UVR_dom"/>
</dbReference>
<dbReference type="CDD" id="cd10434">
    <property type="entry name" value="GIY-YIG_UvrC_Cho"/>
    <property type="match status" value="1"/>
</dbReference>
<evidence type="ECO:0000259" key="8">
    <source>
        <dbReference type="PROSITE" id="PS50151"/>
    </source>
</evidence>
<organism evidence="11 12">
    <name type="scientific">Desulfurobacterium pacificum</name>
    <dbReference type="NCBI Taxonomy" id="240166"/>
    <lineage>
        <taxon>Bacteria</taxon>
        <taxon>Pseudomonadati</taxon>
        <taxon>Aquificota</taxon>
        <taxon>Aquificia</taxon>
        <taxon>Desulfurobacteriales</taxon>
        <taxon>Desulfurobacteriaceae</taxon>
        <taxon>Desulfurobacterium</taxon>
    </lineage>
</organism>
<evidence type="ECO:0000256" key="6">
    <source>
        <dbReference type="ARBA" id="ARBA00023236"/>
    </source>
</evidence>
<dbReference type="Gene3D" id="4.10.860.10">
    <property type="entry name" value="UVR domain"/>
    <property type="match status" value="1"/>
</dbReference>
<dbReference type="Gene3D" id="3.40.1440.10">
    <property type="entry name" value="GIY-YIG endonuclease"/>
    <property type="match status" value="1"/>
</dbReference>
<feature type="domain" description="UvrC family homology region profile" evidence="10">
    <location>
        <begin position="372"/>
        <end position="463"/>
    </location>
</feature>
<keyword evidence="4 7" id="KW-0267">Excision nuclease</keyword>
<dbReference type="InterPro" id="IPR001162">
    <property type="entry name" value="UvrC_RNase_H_dom"/>
</dbReference>
<feature type="domain" description="UVR" evidence="8">
    <location>
        <begin position="197"/>
        <end position="232"/>
    </location>
</feature>
<dbReference type="InterPro" id="IPR000305">
    <property type="entry name" value="GIY-YIG_endonuc"/>
</dbReference>
<keyword evidence="1 7" id="KW-0963">Cytoplasm</keyword>
<dbReference type="HAMAP" id="MF_00203">
    <property type="entry name" value="UvrC"/>
    <property type="match status" value="1"/>
</dbReference>
<dbReference type="InterPro" id="IPR038476">
    <property type="entry name" value="UvrC_RNase_H_dom_sf"/>
</dbReference>
<sequence length="585" mass="67394">MKMRDKLELVPDAPGVYLFKDVKGNVIYVGKAKSLKNRLTNHFNATNPNDKSYRIVKTAADFEYIVVKSEREALILEAELIKKYLPKFNVLLKDDKSYPYILITDEKYPTVKIVRKKNETSGKRFGPFIPAKNARHVKEVIHKVFKIRKCKELVKRDKPCLQYYIDRCTAPCAGYVSAKDYALQVKGALSFLSGNVKSYINELYKSIEKAAENLEFERAAILRDQLLSLKDIYERGSAFFNDYPNCDVFYLEEKNGLFTGIKLTVRNGIVYGKETFTFDPIDVWDENLLKELFALKEAKLNCNVVGSIWLKNTYEEPPSHPVLSNFSSLLPYLKTEPIPEGIESFIKKNKATTPRISFKLNELKREYEKVFLDSFPERVEVFDISTLQGTGTVGSCIVWENGKFVKNDYRRYKVKTVKGVNDYASLEEVLTRRFKRIKKGEVKKPSLALIDGGIGQLNVALKVRDSLGLDFRVFSIAKKEEIVYTDDGEVVETKKYPHLYRFFTNLRDEAHRFAVTFNRKVREKLMLTSIFDDIKGLGVKRRKILEKFYPNPKEIANATVEELKSIGIPKNVAEQVIERAKKLLD</sequence>
<reference evidence="11 12" key="1">
    <citation type="submission" date="2017-05" db="EMBL/GenBank/DDBJ databases">
        <authorList>
            <person name="Varghese N."/>
            <person name="Submissions S."/>
        </authorList>
    </citation>
    <scope>NUCLEOTIDE SEQUENCE [LARGE SCALE GENOMIC DNA]</scope>
    <source>
        <strain evidence="11 12">DSM 15522</strain>
    </source>
</reference>
<dbReference type="NCBIfam" id="TIGR00194">
    <property type="entry name" value="uvrC"/>
    <property type="match status" value="1"/>
</dbReference>
<evidence type="ECO:0000259" key="10">
    <source>
        <dbReference type="PROSITE" id="PS50165"/>
    </source>
</evidence>
<dbReference type="Pfam" id="PF01541">
    <property type="entry name" value="GIY-YIG"/>
    <property type="match status" value="1"/>
</dbReference>
<dbReference type="InterPro" id="IPR035901">
    <property type="entry name" value="GIY-YIG_endonuc_sf"/>
</dbReference>
<gene>
    <name evidence="7" type="primary">uvrC</name>
    <name evidence="11" type="ORF">SAMN06265339_0077</name>
</gene>
<name>A0ABY1N7Z9_9BACT</name>
<keyword evidence="3 7" id="KW-0228">DNA excision</keyword>
<dbReference type="SUPFAM" id="SSF82771">
    <property type="entry name" value="GIY-YIG endonuclease"/>
    <property type="match status" value="1"/>
</dbReference>
<dbReference type="PROSITE" id="PS50165">
    <property type="entry name" value="UVRC"/>
    <property type="match status" value="1"/>
</dbReference>
<comment type="subcellular location">
    <subcellularLocation>
        <location evidence="7">Cytoplasm</location>
    </subcellularLocation>
</comment>
<evidence type="ECO:0000256" key="2">
    <source>
        <dbReference type="ARBA" id="ARBA00022763"/>
    </source>
</evidence>
<dbReference type="InterPro" id="IPR004791">
    <property type="entry name" value="UvrC"/>
</dbReference>
<comment type="subunit">
    <text evidence="7">Interacts with UvrB in an incision complex.</text>
</comment>
<dbReference type="Pfam" id="PF08459">
    <property type="entry name" value="UvrC_RNaseH_dom"/>
    <property type="match status" value="1"/>
</dbReference>
<dbReference type="InterPro" id="IPR036876">
    <property type="entry name" value="UVR_dom_sf"/>
</dbReference>
<dbReference type="Gene3D" id="3.30.420.340">
    <property type="entry name" value="UvrC, RNAse H endonuclease domain"/>
    <property type="match status" value="1"/>
</dbReference>
<evidence type="ECO:0000256" key="1">
    <source>
        <dbReference type="ARBA" id="ARBA00022490"/>
    </source>
</evidence>
<dbReference type="SMART" id="SM00465">
    <property type="entry name" value="GIYc"/>
    <property type="match status" value="1"/>
</dbReference>
<evidence type="ECO:0000313" key="12">
    <source>
        <dbReference type="Proteomes" id="UP001157911"/>
    </source>
</evidence>
<keyword evidence="6 7" id="KW-0742">SOS response</keyword>
<feature type="domain" description="GIY-YIG" evidence="9">
    <location>
        <begin position="12"/>
        <end position="90"/>
    </location>
</feature>
<dbReference type="PROSITE" id="PS50151">
    <property type="entry name" value="UVR"/>
    <property type="match status" value="1"/>
</dbReference>
<comment type="function">
    <text evidence="7">The UvrABC repair system catalyzes the recognition and processing of DNA lesions. UvrC both incises the 5' and 3' sides of the lesion. The N-terminal half is responsible for the 3' incision and the C-terminal half is responsible for the 5' incision.</text>
</comment>
<dbReference type="PANTHER" id="PTHR30562:SF1">
    <property type="entry name" value="UVRABC SYSTEM PROTEIN C"/>
    <property type="match status" value="1"/>
</dbReference>
<dbReference type="PANTHER" id="PTHR30562">
    <property type="entry name" value="UVRC/OXIDOREDUCTASE"/>
    <property type="match status" value="1"/>
</dbReference>
<dbReference type="InterPro" id="IPR010994">
    <property type="entry name" value="RuvA_2-like"/>
</dbReference>
<dbReference type="EMBL" id="FXUB01000001">
    <property type="protein sequence ID" value="SMP02867.1"/>
    <property type="molecule type" value="Genomic_DNA"/>
</dbReference>